<dbReference type="GO" id="GO:0005829">
    <property type="term" value="C:cytosol"/>
    <property type="evidence" value="ECO:0007669"/>
    <property type="project" value="TreeGrafter"/>
</dbReference>
<evidence type="ECO:0000313" key="4">
    <source>
        <dbReference type="EMBL" id="GLK03077.1"/>
    </source>
</evidence>
<gene>
    <name evidence="4" type="ORF">GCM10017596_27920</name>
</gene>
<dbReference type="GO" id="GO:0016812">
    <property type="term" value="F:hydrolase activity, acting on carbon-nitrogen (but not peptide) bonds, in cyclic amides"/>
    <property type="evidence" value="ECO:0007669"/>
    <property type="project" value="TreeGrafter"/>
</dbReference>
<accession>A0A9W6HVD2</accession>
<comment type="caution">
    <text evidence="4">The sequence shown here is derived from an EMBL/GenBank/DDBJ whole genome shotgun (WGS) entry which is preliminary data.</text>
</comment>
<keyword evidence="5" id="KW-1185">Reference proteome</keyword>
<comment type="similarity">
    <text evidence="2">Belongs to the metallo-dependent hydrolases superfamily. Hydantoinase/dihydropyrimidinase family.</text>
</comment>
<dbReference type="FunFam" id="3.20.20.140:FF:000174">
    <property type="entry name" value="Dihydropyrimidinase-related protein 2"/>
    <property type="match status" value="1"/>
</dbReference>
<reference evidence="4" key="1">
    <citation type="journal article" date="2014" name="Int. J. Syst. Evol. Microbiol.">
        <title>Complete genome sequence of Corynebacterium casei LMG S-19264T (=DSM 44701T), isolated from a smear-ripened cheese.</title>
        <authorList>
            <consortium name="US DOE Joint Genome Institute (JGI-PGF)"/>
            <person name="Walter F."/>
            <person name="Albersmeier A."/>
            <person name="Kalinowski J."/>
            <person name="Ruckert C."/>
        </authorList>
    </citation>
    <scope>NUCLEOTIDE SEQUENCE</scope>
    <source>
        <strain evidence="4">VKM Ac-1958</strain>
    </source>
</reference>
<dbReference type="InterPro" id="IPR006680">
    <property type="entry name" value="Amidohydro-rel"/>
</dbReference>
<dbReference type="InterPro" id="IPR011059">
    <property type="entry name" value="Metal-dep_hydrolase_composite"/>
</dbReference>
<feature type="domain" description="Amidohydrolase-related" evidence="3">
    <location>
        <begin position="53"/>
        <end position="443"/>
    </location>
</feature>
<organism evidence="4 5">
    <name type="scientific">Microbacterium keratanolyticum</name>
    <dbReference type="NCBI Taxonomy" id="67574"/>
    <lineage>
        <taxon>Bacteria</taxon>
        <taxon>Bacillati</taxon>
        <taxon>Actinomycetota</taxon>
        <taxon>Actinomycetes</taxon>
        <taxon>Micrococcales</taxon>
        <taxon>Microbacteriaceae</taxon>
        <taxon>Microbacterium</taxon>
    </lineage>
</organism>
<name>A0A9W6HVD2_9MICO</name>
<comment type="cofactor">
    <cofactor evidence="1">
        <name>Zn(2+)</name>
        <dbReference type="ChEBI" id="CHEBI:29105"/>
    </cofactor>
</comment>
<evidence type="ECO:0000259" key="3">
    <source>
        <dbReference type="Pfam" id="PF01979"/>
    </source>
</evidence>
<dbReference type="Pfam" id="PF01979">
    <property type="entry name" value="Amidohydro_1"/>
    <property type="match status" value="1"/>
</dbReference>
<dbReference type="InterPro" id="IPR050378">
    <property type="entry name" value="Metallo-dep_Hydrolases_sf"/>
</dbReference>
<evidence type="ECO:0000256" key="1">
    <source>
        <dbReference type="ARBA" id="ARBA00001947"/>
    </source>
</evidence>
<dbReference type="InterPro" id="IPR032466">
    <property type="entry name" value="Metal_Hydrolase"/>
</dbReference>
<dbReference type="PANTHER" id="PTHR11647:SF1">
    <property type="entry name" value="COLLAPSIN RESPONSE MEDIATOR PROTEIN"/>
    <property type="match status" value="1"/>
</dbReference>
<dbReference type="AlphaFoldDB" id="A0A9W6HVD2"/>
<dbReference type="EMBL" id="BSET01000002">
    <property type="protein sequence ID" value="GLK03077.1"/>
    <property type="molecule type" value="Genomic_DNA"/>
</dbReference>
<dbReference type="Gene3D" id="2.30.40.10">
    <property type="entry name" value="Urease, subunit C, domain 1"/>
    <property type="match status" value="1"/>
</dbReference>
<evidence type="ECO:0000256" key="2">
    <source>
        <dbReference type="ARBA" id="ARBA00008829"/>
    </source>
</evidence>
<dbReference type="PANTHER" id="PTHR11647">
    <property type="entry name" value="HYDRANTOINASE/DIHYDROPYRIMIDINASE FAMILY MEMBER"/>
    <property type="match status" value="1"/>
</dbReference>
<dbReference type="SUPFAM" id="SSF51338">
    <property type="entry name" value="Composite domain of metallo-dependent hydrolases"/>
    <property type="match status" value="1"/>
</dbReference>
<reference evidence="4" key="2">
    <citation type="submission" date="2023-01" db="EMBL/GenBank/DDBJ databases">
        <authorList>
            <person name="Sun Q."/>
            <person name="Evtushenko L."/>
        </authorList>
    </citation>
    <scope>NUCLEOTIDE SEQUENCE</scope>
    <source>
        <strain evidence="4">VKM Ac-1958</strain>
    </source>
</reference>
<dbReference type="SUPFAM" id="SSF51556">
    <property type="entry name" value="Metallo-dependent hydrolases"/>
    <property type="match status" value="1"/>
</dbReference>
<dbReference type="RefSeq" id="WP_204937882.1">
    <property type="nucleotide sequence ID" value="NZ_BAAAUM010000002.1"/>
</dbReference>
<dbReference type="Proteomes" id="UP001142325">
    <property type="component" value="Unassembled WGS sequence"/>
</dbReference>
<evidence type="ECO:0000313" key="5">
    <source>
        <dbReference type="Proteomes" id="UP001142325"/>
    </source>
</evidence>
<dbReference type="Gene3D" id="3.20.20.140">
    <property type="entry name" value="Metal-dependent hydrolases"/>
    <property type="match status" value="1"/>
</dbReference>
<proteinExistence type="inferred from homology"/>
<protein>
    <submittedName>
        <fullName evidence="4">Dihydropyrimidinase</fullName>
    </submittedName>
</protein>
<sequence length="474" mass="51313">MFDLLLTGGLVVTPAGAERLDLAIKDGKIAALALAGTTPLDSAARVIDVTGKLVVPGGVDPHVHTNSVLPTAAESGIKCFGADRVSEGAIYGGTTTLVDFAHWQPGDDLEDSFQRKAAEWNGQTYTDFALHGTFKEPEVPFEVLEQIPDAVANGHGSYKVWMTNTTPTRPHQKTDLGTMWGIMEQTAAAGAMLAVHAEDDDIVMYSYKRLKRAGTIGIDHMHHAHNVLSERLSFQRAITLARHVGAAIYLMHVSANDGIRAIRDARGEGAPIYGEILPHYAYFSAENYREPHGAIYHTYPSLKDADDRDDMWPALIDGTLSTLATDGVCTDFDVKTRGNTIYDATGGHAGVEMRMAVAYTEGVADRGLELTRFVDLTSANAAKILGLYPRKGAIAVGSDADLAVLDTNVDRRVTAADLHEADYSPWEGYRARAWNTLTILRGEVMVEDGTLLLGPRGELQKQRVSSDVLNRPAC</sequence>